<dbReference type="InterPro" id="IPR022684">
    <property type="entry name" value="Calpain_cysteine_protease"/>
</dbReference>
<dbReference type="CDD" id="cd00044">
    <property type="entry name" value="CysPc"/>
    <property type="match status" value="1"/>
</dbReference>
<dbReference type="Proteomes" id="UP001187531">
    <property type="component" value="Unassembled WGS sequence"/>
</dbReference>
<dbReference type="InterPro" id="IPR001300">
    <property type="entry name" value="Peptidase_C2_calpain_cat"/>
</dbReference>
<dbReference type="Pfam" id="PF00648">
    <property type="entry name" value="Peptidase_C2"/>
    <property type="match status" value="1"/>
</dbReference>
<keyword evidence="3" id="KW-0378">Hydrolase</keyword>
<reference evidence="9" key="1">
    <citation type="submission" date="2023-07" db="EMBL/GenBank/DDBJ databases">
        <title>Chromosome-level genome assembly of Artemia franciscana.</title>
        <authorList>
            <person name="Jo E."/>
        </authorList>
    </citation>
    <scope>NUCLEOTIDE SEQUENCE</scope>
    <source>
        <tissue evidence="9">Whole body</tissue>
    </source>
</reference>
<evidence type="ECO:0000313" key="10">
    <source>
        <dbReference type="Proteomes" id="UP001187531"/>
    </source>
</evidence>
<dbReference type="FunFam" id="3.90.70.10:FF:000001">
    <property type="entry name" value="Calpain-1 catalytic subunit"/>
    <property type="match status" value="1"/>
</dbReference>
<evidence type="ECO:0000256" key="1">
    <source>
        <dbReference type="ARBA" id="ARBA00007623"/>
    </source>
</evidence>
<dbReference type="PANTHER" id="PTHR10183">
    <property type="entry name" value="CALPAIN"/>
    <property type="match status" value="1"/>
</dbReference>
<keyword evidence="2" id="KW-0645">Protease</keyword>
<proteinExistence type="inferred from homology"/>
<keyword evidence="4" id="KW-0788">Thiol protease</keyword>
<dbReference type="PROSITE" id="PS50203">
    <property type="entry name" value="CALPAIN_CAT"/>
    <property type="match status" value="1"/>
</dbReference>
<dbReference type="InterPro" id="IPR001715">
    <property type="entry name" value="CH_dom"/>
</dbReference>
<protein>
    <recommendedName>
        <fullName evidence="11">Calpain catalytic domain-containing protein</fullName>
    </recommendedName>
</protein>
<dbReference type="AlphaFoldDB" id="A0AA88IEC7"/>
<feature type="non-terminal residue" evidence="9">
    <location>
        <position position="407"/>
    </location>
</feature>
<dbReference type="EMBL" id="JAVRJZ010000005">
    <property type="protein sequence ID" value="KAK2722731.1"/>
    <property type="molecule type" value="Genomic_DNA"/>
</dbReference>
<evidence type="ECO:0000256" key="2">
    <source>
        <dbReference type="ARBA" id="ARBA00022670"/>
    </source>
</evidence>
<dbReference type="PRINTS" id="PR00704">
    <property type="entry name" value="CALPAIN"/>
</dbReference>
<comment type="similarity">
    <text evidence="1">Belongs to the peptidase C2 family.</text>
</comment>
<keyword evidence="10" id="KW-1185">Reference proteome</keyword>
<dbReference type="Gene3D" id="1.10.418.10">
    <property type="entry name" value="Calponin-like domain"/>
    <property type="match status" value="1"/>
</dbReference>
<evidence type="ECO:0000259" key="7">
    <source>
        <dbReference type="PROSITE" id="PS50021"/>
    </source>
</evidence>
<dbReference type="PANTHER" id="PTHR10183:SF433">
    <property type="entry name" value="CALPAIN-A-RELATED"/>
    <property type="match status" value="1"/>
</dbReference>
<comment type="caution">
    <text evidence="9">The sequence shown here is derived from an EMBL/GenBank/DDBJ whole genome shotgun (WGS) entry which is preliminary data.</text>
</comment>
<dbReference type="Gene3D" id="3.90.70.10">
    <property type="entry name" value="Cysteine proteinases"/>
    <property type="match status" value="1"/>
</dbReference>
<evidence type="ECO:0000256" key="3">
    <source>
        <dbReference type="ARBA" id="ARBA00022801"/>
    </source>
</evidence>
<dbReference type="InterPro" id="IPR036872">
    <property type="entry name" value="CH_dom_sf"/>
</dbReference>
<dbReference type="GO" id="GO:0004198">
    <property type="term" value="F:calcium-dependent cysteine-type endopeptidase activity"/>
    <property type="evidence" value="ECO:0007669"/>
    <property type="project" value="InterPro"/>
</dbReference>
<feature type="active site" evidence="5">
    <location>
        <position position="308"/>
    </location>
</feature>
<feature type="domain" description="Calponin-homology (CH)" evidence="7">
    <location>
        <begin position="1"/>
        <end position="86"/>
    </location>
</feature>
<accession>A0AA88IEC7</accession>
<dbReference type="InterPro" id="IPR038765">
    <property type="entry name" value="Papain-like_cys_pep_sf"/>
</dbReference>
<dbReference type="SUPFAM" id="SSF47576">
    <property type="entry name" value="Calponin-homology domain, CH-domain"/>
    <property type="match status" value="1"/>
</dbReference>
<evidence type="ECO:0000256" key="4">
    <source>
        <dbReference type="ARBA" id="ARBA00022807"/>
    </source>
</evidence>
<organism evidence="9 10">
    <name type="scientific">Artemia franciscana</name>
    <name type="common">Brine shrimp</name>
    <name type="synonym">Artemia sanfranciscana</name>
    <dbReference type="NCBI Taxonomy" id="6661"/>
    <lineage>
        <taxon>Eukaryota</taxon>
        <taxon>Metazoa</taxon>
        <taxon>Ecdysozoa</taxon>
        <taxon>Arthropoda</taxon>
        <taxon>Crustacea</taxon>
        <taxon>Branchiopoda</taxon>
        <taxon>Anostraca</taxon>
        <taxon>Artemiidae</taxon>
        <taxon>Artemia</taxon>
    </lineage>
</organism>
<feature type="domain" description="Calpain catalytic" evidence="8">
    <location>
        <begin position="146"/>
        <end position="368"/>
    </location>
</feature>
<dbReference type="PROSITE" id="PS50021">
    <property type="entry name" value="CH"/>
    <property type="match status" value="1"/>
</dbReference>
<dbReference type="GO" id="GO:0006508">
    <property type="term" value="P:proteolysis"/>
    <property type="evidence" value="ECO:0007669"/>
    <property type="project" value="UniProtKB-KW"/>
</dbReference>
<sequence>MSQVPGKTCCVLFSKTINHLSPDMIHEASINKGSLTLDQIYENMTLALYSAKSVGCNIRNIEVDGLVNGRRDSALQLIWQIVRNGLLNRITLDRYPGLLCLLVHENEKQIGTKALFKRFTEKKFSPEAILQDWINHHLKQAGSAWFWQYGQWVDVVIDDKLPTYNGKLVYLQSQEKNEFWSALLEKAYANGTLCYSHKGTVQIVGRLHGSYEALKGGTTSEAMEDFTGGVAEMYELNNADMSLFKIMVKSFERSSLMSCAIEPDPNVVEAETAVGLIKGHAYSITDVRLISIQTPRVSGKIPMVRIRNPWGNEAEWNGAWSDKSPEWQYIPDEEKESIGLTFNTDGEFFMSFKDYKKYFSRMEIVHLSPEIYDEVVEDEECKKKWELNSFEGAWVRGATAGGCRNNL</sequence>
<evidence type="ECO:0008006" key="11">
    <source>
        <dbReference type="Google" id="ProtNLM"/>
    </source>
</evidence>
<gene>
    <name evidence="9" type="ORF">QYM36_003049</name>
</gene>
<dbReference type="GO" id="GO:0005737">
    <property type="term" value="C:cytoplasm"/>
    <property type="evidence" value="ECO:0007669"/>
    <property type="project" value="TreeGrafter"/>
</dbReference>
<evidence type="ECO:0000259" key="8">
    <source>
        <dbReference type="PROSITE" id="PS50203"/>
    </source>
</evidence>
<name>A0AA88IEC7_ARTSF</name>
<feature type="active site" evidence="5">
    <location>
        <position position="280"/>
    </location>
</feature>
<evidence type="ECO:0000256" key="6">
    <source>
        <dbReference type="PROSITE-ProRule" id="PRU00239"/>
    </source>
</evidence>
<evidence type="ECO:0000313" key="9">
    <source>
        <dbReference type="EMBL" id="KAK2722731.1"/>
    </source>
</evidence>
<dbReference type="Pfam" id="PF00307">
    <property type="entry name" value="CH"/>
    <property type="match status" value="1"/>
</dbReference>
<comment type="caution">
    <text evidence="6">Lacks conserved residue(s) required for the propagation of feature annotation.</text>
</comment>
<dbReference type="SMART" id="SM00230">
    <property type="entry name" value="CysPc"/>
    <property type="match status" value="1"/>
</dbReference>
<dbReference type="SUPFAM" id="SSF54001">
    <property type="entry name" value="Cysteine proteinases"/>
    <property type="match status" value="1"/>
</dbReference>
<evidence type="ECO:0000256" key="5">
    <source>
        <dbReference type="PIRSR" id="PIRSR622684-1"/>
    </source>
</evidence>